<organism evidence="8 9">
    <name type="scientific">Edhazardia aedis (strain USNM 41457)</name>
    <name type="common">Microsporidian parasite</name>
    <dbReference type="NCBI Taxonomy" id="1003232"/>
    <lineage>
        <taxon>Eukaryota</taxon>
        <taxon>Fungi</taxon>
        <taxon>Fungi incertae sedis</taxon>
        <taxon>Microsporidia</taxon>
        <taxon>Edhazardia</taxon>
    </lineage>
</organism>
<keyword evidence="3 6" id="KW-0547">Nucleotide-binding</keyword>
<dbReference type="InterPro" id="IPR033762">
    <property type="entry name" value="MCM_OB"/>
</dbReference>
<dbReference type="Pfam" id="PF00493">
    <property type="entry name" value="MCM"/>
    <property type="match status" value="1"/>
</dbReference>
<dbReference type="InterPro" id="IPR027417">
    <property type="entry name" value="P-loop_NTPase"/>
</dbReference>
<dbReference type="Gene3D" id="2.40.50.140">
    <property type="entry name" value="Nucleic acid-binding proteins"/>
    <property type="match status" value="1"/>
</dbReference>
<dbReference type="GO" id="GO:0005524">
    <property type="term" value="F:ATP binding"/>
    <property type="evidence" value="ECO:0007669"/>
    <property type="project" value="UniProtKB-KW"/>
</dbReference>
<dbReference type="AlphaFoldDB" id="J8ZNI0"/>
<dbReference type="GO" id="GO:0017116">
    <property type="term" value="F:single-stranded DNA helicase activity"/>
    <property type="evidence" value="ECO:0007669"/>
    <property type="project" value="TreeGrafter"/>
</dbReference>
<dbReference type="GO" id="GO:0043596">
    <property type="term" value="C:nuclear replication fork"/>
    <property type="evidence" value="ECO:0007669"/>
    <property type="project" value="UniProtKB-ARBA"/>
</dbReference>
<dbReference type="PANTHER" id="PTHR11630:SF66">
    <property type="entry name" value="DNA REPLICATION LICENSING FACTOR MCM4"/>
    <property type="match status" value="1"/>
</dbReference>
<dbReference type="Pfam" id="PF17855">
    <property type="entry name" value="MCM_lid"/>
    <property type="match status" value="1"/>
</dbReference>
<dbReference type="SUPFAM" id="SSF52540">
    <property type="entry name" value="P-loop containing nucleoside triphosphate hydrolases"/>
    <property type="match status" value="1"/>
</dbReference>
<dbReference type="InterPro" id="IPR041562">
    <property type="entry name" value="MCM_lid"/>
</dbReference>
<sequence length="905" mass="104363">MSSYFELKPIQICNYSNDIQQIRTYLHSKKPNPGKTIRINLSKLYEFNRDLFFRIICNTETYMNMFYDCIDDIFYNQSEIVFYDTELSTNTYGTENFEQVSQIYNQNESDIEVFKYDTKGMRIYPMSNVFMYHRISRAKEKFPDKKLTEIFPGDLLREYEIVFFYDFAIMKNFIAILSNFSTETGIRKNLYCDQKIISILKNPSNFLNSQVKDEFLNDAVINLDENETSNDESKFKRHTLLPHFMFTPIRLLKSKFLGTFIFTRGIVTKIHPIVPTLTMATYICDSCGAETYQKISKNYSELKECYSEKCRILNVKPTLSMQIRASKFISTMECFMTECLSDIPSSFTPKTIKIVLKRCFVKPGDIIYVTGILDFDEMFVINVHDIYNESLTIKKDYNDLNIDDIQSNYKENIRNKGKTNSGDDLDNKEFDMNHVETSIQFSNNLKGDCALKPLNINSSFLHEEYMSKKLFNFIYPYLTDLIIESFAPEIYSLKDIKKILFLTLIGSDLKQSNLTSIRGTINTLLIGDPGTSKSQLLKTIQKITRCIYTTGAGSSGAGLTASVTKVDNDYVLEAGALVLSDMNVCCIDELDKMNIKNRTTIHETMEQQSVSISKAGINCTLNARVTLIAAANPNNGFFRKDRSLEWNLGLPVSLLSRFDCVCVIADSPDEDKDNNLAKHVTKQYLFDNSRDNNEVINRKAMKQSETEHTFESTNTEQKNDFIEKKLTLRTSNTDNSAKDKVLEELNEGKMLSYDFLRSFINLAKSIKPSLNANISQKIIMTYIEKRKEKRETTPRLLLSLLRFAIAHAKLRLSSVVELIDIEESVRLLTTLNYTYERDENIKDNNILDIYATIYKKIVDNAISKEIDFEKIYSICGFSKEETDKAIEMYVDAGALFYKGNKIIIR</sequence>
<dbReference type="HOGENOM" id="CLU_000995_7_2_1"/>
<accession>J8ZNI0</accession>
<protein>
    <recommendedName>
        <fullName evidence="7">MCM C-terminal AAA(+) ATPase domain-containing protein</fullName>
    </recommendedName>
</protein>
<dbReference type="OrthoDB" id="3207464at2759"/>
<reference evidence="8 9" key="1">
    <citation type="submission" date="2011-08" db="EMBL/GenBank/DDBJ databases">
        <authorList>
            <person name="Liu Z.J."/>
            <person name="Shi F.L."/>
            <person name="Lu J.Q."/>
            <person name="Li M."/>
            <person name="Wang Z.L."/>
        </authorList>
    </citation>
    <scope>NUCLEOTIDE SEQUENCE [LARGE SCALE GENOMIC DNA]</scope>
    <source>
        <strain evidence="8 9">USNM 41457</strain>
    </source>
</reference>
<evidence type="ECO:0000256" key="5">
    <source>
        <dbReference type="ARBA" id="ARBA00023125"/>
    </source>
</evidence>
<dbReference type="PANTHER" id="PTHR11630">
    <property type="entry name" value="DNA REPLICATION LICENSING FACTOR MCM FAMILY MEMBER"/>
    <property type="match status" value="1"/>
</dbReference>
<dbReference type="PRINTS" id="PR01657">
    <property type="entry name" value="MCMFAMILY"/>
</dbReference>
<feature type="domain" description="MCM C-terminal AAA(+) ATPase" evidence="7">
    <location>
        <begin position="478"/>
        <end position="680"/>
    </location>
</feature>
<dbReference type="EMBL" id="AFBI03000006">
    <property type="protein sequence ID" value="EJW01238.1"/>
    <property type="molecule type" value="Genomic_DNA"/>
</dbReference>
<dbReference type="GO" id="GO:0042555">
    <property type="term" value="C:MCM complex"/>
    <property type="evidence" value="ECO:0007669"/>
    <property type="project" value="UniProtKB-ARBA"/>
</dbReference>
<dbReference type="GO" id="GO:0031261">
    <property type="term" value="C:DNA replication preinitiation complex"/>
    <property type="evidence" value="ECO:0007669"/>
    <property type="project" value="UniProtKB-ARBA"/>
</dbReference>
<keyword evidence="2" id="KW-0235">DNA replication</keyword>
<evidence type="ECO:0000313" key="9">
    <source>
        <dbReference type="Proteomes" id="UP000003163"/>
    </source>
</evidence>
<evidence type="ECO:0000256" key="4">
    <source>
        <dbReference type="ARBA" id="ARBA00022840"/>
    </source>
</evidence>
<keyword evidence="9" id="KW-1185">Reference proteome</keyword>
<dbReference type="Gene3D" id="3.40.50.300">
    <property type="entry name" value="P-loop containing nucleotide triphosphate hydrolases"/>
    <property type="match status" value="1"/>
</dbReference>
<dbReference type="Gene3D" id="2.20.28.10">
    <property type="match status" value="1"/>
</dbReference>
<name>J8ZNI0_EDHAE</name>
<dbReference type="GO" id="GO:0005656">
    <property type="term" value="C:nuclear pre-replicative complex"/>
    <property type="evidence" value="ECO:0007669"/>
    <property type="project" value="UniProtKB-ARBA"/>
</dbReference>
<evidence type="ECO:0000256" key="6">
    <source>
        <dbReference type="RuleBase" id="RU004070"/>
    </source>
</evidence>
<proteinExistence type="inferred from homology"/>
<gene>
    <name evidence="8" type="ORF">EDEG_00538</name>
</gene>
<dbReference type="SUPFAM" id="SSF50249">
    <property type="entry name" value="Nucleic acid-binding proteins"/>
    <property type="match status" value="1"/>
</dbReference>
<evidence type="ECO:0000256" key="3">
    <source>
        <dbReference type="ARBA" id="ARBA00022741"/>
    </source>
</evidence>
<dbReference type="Proteomes" id="UP000003163">
    <property type="component" value="Unassembled WGS sequence"/>
</dbReference>
<evidence type="ECO:0000313" key="8">
    <source>
        <dbReference type="EMBL" id="EJW01238.1"/>
    </source>
</evidence>
<dbReference type="InterPro" id="IPR031327">
    <property type="entry name" value="MCM"/>
</dbReference>
<dbReference type="SMART" id="SM00350">
    <property type="entry name" value="MCM"/>
    <property type="match status" value="1"/>
</dbReference>
<keyword evidence="5 6" id="KW-0238">DNA-binding</keyword>
<evidence type="ECO:0000256" key="1">
    <source>
        <dbReference type="ARBA" id="ARBA00008010"/>
    </source>
</evidence>
<dbReference type="GO" id="GO:0003697">
    <property type="term" value="F:single-stranded DNA binding"/>
    <property type="evidence" value="ECO:0007669"/>
    <property type="project" value="TreeGrafter"/>
</dbReference>
<dbReference type="InParanoid" id="J8ZNI0"/>
<dbReference type="InterPro" id="IPR001208">
    <property type="entry name" value="MCM_dom"/>
</dbReference>
<dbReference type="STRING" id="1003232.J8ZNI0"/>
<dbReference type="Pfam" id="PF17207">
    <property type="entry name" value="MCM_OB"/>
    <property type="match status" value="1"/>
</dbReference>
<dbReference type="GO" id="GO:0006279">
    <property type="term" value="P:premeiotic DNA replication"/>
    <property type="evidence" value="ECO:0007669"/>
    <property type="project" value="UniProtKB-ARBA"/>
</dbReference>
<dbReference type="VEuPathDB" id="MicrosporidiaDB:EDEG_00538"/>
<dbReference type="InterPro" id="IPR012340">
    <property type="entry name" value="NA-bd_OB-fold"/>
</dbReference>
<reference evidence="9" key="2">
    <citation type="submission" date="2015-07" db="EMBL/GenBank/DDBJ databases">
        <title>Contrasting host-pathogen interactions and genome evolution in two generalist and specialist microsporidian pathogens of mosquitoes.</title>
        <authorList>
            <consortium name="The Broad Institute Genomics Platform"/>
            <consortium name="The Broad Institute Genome Sequencing Center for Infectious Disease"/>
            <person name="Cuomo C.A."/>
            <person name="Sanscrainte N.D."/>
            <person name="Goldberg J.M."/>
            <person name="Heiman D."/>
            <person name="Young S."/>
            <person name="Zeng Q."/>
            <person name="Becnel J.J."/>
            <person name="Birren B.W."/>
        </authorList>
    </citation>
    <scope>NUCLEOTIDE SEQUENCE [LARGE SCALE GENOMIC DNA]</scope>
    <source>
        <strain evidence="9">USNM 41457</strain>
    </source>
</reference>
<comment type="caution">
    <text evidence="8">The sequence shown here is derived from an EMBL/GenBank/DDBJ whole genome shotgun (WGS) entry which is preliminary data.</text>
</comment>
<keyword evidence="4 6" id="KW-0067">ATP-binding</keyword>
<comment type="similarity">
    <text evidence="1 6">Belongs to the MCM family.</text>
</comment>
<evidence type="ECO:0000259" key="7">
    <source>
        <dbReference type="PROSITE" id="PS50051"/>
    </source>
</evidence>
<evidence type="ECO:0000256" key="2">
    <source>
        <dbReference type="ARBA" id="ARBA00022705"/>
    </source>
</evidence>
<dbReference type="PROSITE" id="PS50051">
    <property type="entry name" value="MCM_2"/>
    <property type="match status" value="1"/>
</dbReference>